<dbReference type="SUPFAM" id="SSF101801">
    <property type="entry name" value="Surface presentation of antigens (SPOA)"/>
    <property type="match status" value="1"/>
</dbReference>
<evidence type="ECO:0000259" key="1">
    <source>
        <dbReference type="Pfam" id="PF01052"/>
    </source>
</evidence>
<evidence type="ECO:0000313" key="3">
    <source>
        <dbReference type="Proteomes" id="UP000199167"/>
    </source>
</evidence>
<dbReference type="AlphaFoldDB" id="A0A1I0PZS7"/>
<keyword evidence="2" id="KW-0966">Cell projection</keyword>
<dbReference type="Gene3D" id="2.30.330.10">
    <property type="entry name" value="SpoA-like"/>
    <property type="match status" value="1"/>
</dbReference>
<keyword evidence="3" id="KW-1185">Reference proteome</keyword>
<accession>A0A1I0PZS7</accession>
<protein>
    <submittedName>
        <fullName evidence="2">Flagellar motor switch protein FliM</fullName>
    </submittedName>
</protein>
<dbReference type="InterPro" id="IPR036429">
    <property type="entry name" value="SpoA-like_sf"/>
</dbReference>
<dbReference type="Proteomes" id="UP000199167">
    <property type="component" value="Unassembled WGS sequence"/>
</dbReference>
<keyword evidence="2" id="KW-0282">Flagellum</keyword>
<reference evidence="2 3" key="1">
    <citation type="submission" date="2016-10" db="EMBL/GenBank/DDBJ databases">
        <authorList>
            <person name="de Groot N.N."/>
        </authorList>
    </citation>
    <scope>NUCLEOTIDE SEQUENCE [LARGE SCALE GENOMIC DNA]</scope>
    <source>
        <strain evidence="2 3">DSM 17925</strain>
    </source>
</reference>
<feature type="domain" description="Flagellar motor switch protein FliN-like C-terminal" evidence="1">
    <location>
        <begin position="220"/>
        <end position="291"/>
    </location>
</feature>
<keyword evidence="2" id="KW-0969">Cilium</keyword>
<dbReference type="RefSeq" id="WP_165611803.1">
    <property type="nucleotide sequence ID" value="NZ_FOIZ01000001.1"/>
</dbReference>
<evidence type="ECO:0000313" key="2">
    <source>
        <dbReference type="EMBL" id="SEW20098.1"/>
    </source>
</evidence>
<name>A0A1I0PZS7_9RHOB</name>
<dbReference type="EMBL" id="FOIZ01000001">
    <property type="protein sequence ID" value="SEW20098.1"/>
    <property type="molecule type" value="Genomic_DNA"/>
</dbReference>
<sequence>MTGKSNPAVLQRMIGRTAATATEVPVTASRAMRLAVTRAAERTVGLQLTVGGVVEETLELDGVQDTLRDELLLLKLANSLGETVGVLALDRAFVAAIVEVQTTGRIGASGPDERPITLADLVLAEPMLAGLFGQLADTTSNTALDGWTTGIVHTERYDDVRAIGLVLPHVTYRLMRLTLDLGGTDRRGELLLALPWDEVPVKPAKVAPLSADWSAELHDTVMRAPAALSAILHRFDLPLHVANNLQTGQVLPLHGCTVSSVTLVGPDGVKVAKARLGQSGGHIAVRLENPIAPAMTNLTPRRSTAALEGGQMGIAQVASPVAD</sequence>
<dbReference type="STRING" id="364200.SAMN04488515_1560"/>
<proteinExistence type="predicted"/>
<dbReference type="Pfam" id="PF01052">
    <property type="entry name" value="FliMN_C"/>
    <property type="match status" value="1"/>
</dbReference>
<gene>
    <name evidence="2" type="ORF">SAMN04488515_1560</name>
</gene>
<organism evidence="2 3">
    <name type="scientific">Cognatiyoonia koreensis</name>
    <dbReference type="NCBI Taxonomy" id="364200"/>
    <lineage>
        <taxon>Bacteria</taxon>
        <taxon>Pseudomonadati</taxon>
        <taxon>Pseudomonadota</taxon>
        <taxon>Alphaproteobacteria</taxon>
        <taxon>Rhodobacterales</taxon>
        <taxon>Paracoccaceae</taxon>
        <taxon>Cognatiyoonia</taxon>
    </lineage>
</organism>
<dbReference type="InterPro" id="IPR001543">
    <property type="entry name" value="FliN-like_C"/>
</dbReference>